<feature type="region of interest" description="Disordered" evidence="1">
    <location>
        <begin position="1"/>
        <end position="65"/>
    </location>
</feature>
<dbReference type="AlphaFoldDB" id="A0A9P7HB80"/>
<name>A0A9P7HB80_9HYPO</name>
<dbReference type="EMBL" id="JAGPUO010000001">
    <property type="protein sequence ID" value="KAG5665916.1"/>
    <property type="molecule type" value="Genomic_DNA"/>
</dbReference>
<feature type="compositionally biased region" description="Low complexity" evidence="1">
    <location>
        <begin position="127"/>
        <end position="140"/>
    </location>
</feature>
<evidence type="ECO:0000256" key="1">
    <source>
        <dbReference type="SAM" id="MobiDB-lite"/>
    </source>
</evidence>
<proteinExistence type="predicted"/>
<protein>
    <submittedName>
        <fullName evidence="2">Uncharacterized protein</fullName>
    </submittedName>
</protein>
<feature type="compositionally biased region" description="Low complexity" evidence="1">
    <location>
        <begin position="16"/>
        <end position="31"/>
    </location>
</feature>
<keyword evidence="3" id="KW-1185">Reference proteome</keyword>
<organism evidence="2 3">
    <name type="scientific">Fusarium avenaceum</name>
    <dbReference type="NCBI Taxonomy" id="40199"/>
    <lineage>
        <taxon>Eukaryota</taxon>
        <taxon>Fungi</taxon>
        <taxon>Dikarya</taxon>
        <taxon>Ascomycota</taxon>
        <taxon>Pezizomycotina</taxon>
        <taxon>Sordariomycetes</taxon>
        <taxon>Hypocreomycetidae</taxon>
        <taxon>Hypocreales</taxon>
        <taxon>Nectriaceae</taxon>
        <taxon>Fusarium</taxon>
        <taxon>Fusarium tricinctum species complex</taxon>
    </lineage>
</organism>
<sequence>MTSNTKSEHQHTEAMAGTTATTTTTTGTGTAKPRREPRDTGFPEPLNNLRNTTLPHPDADLSPNACLTQEDIDPEWSLMRTRRSFLRKKRRTLNHGRITPTSEALYSAFSLVQSDITDNESTRQTNLSSTSLRPSTSSLRLSKDETDSLASRNTRRDDEDTPPTSPDVPTHRSKRGGFLSKWRRS</sequence>
<dbReference type="Proteomes" id="UP000782241">
    <property type="component" value="Unassembled WGS sequence"/>
</dbReference>
<evidence type="ECO:0000313" key="3">
    <source>
        <dbReference type="Proteomes" id="UP000782241"/>
    </source>
</evidence>
<feature type="region of interest" description="Disordered" evidence="1">
    <location>
        <begin position="119"/>
        <end position="185"/>
    </location>
</feature>
<accession>A0A9P7HB80</accession>
<evidence type="ECO:0000313" key="2">
    <source>
        <dbReference type="EMBL" id="KAG5665916.1"/>
    </source>
</evidence>
<reference evidence="2" key="1">
    <citation type="submission" date="2021-04" db="EMBL/GenBank/DDBJ databases">
        <title>Draft genome of Fusarium avenaceum strain F156N33, isolated from an atmospheric sample in Virginia.</title>
        <authorList>
            <person name="Yang S."/>
            <person name="Vinatzer B.A."/>
            <person name="Coleman J."/>
        </authorList>
    </citation>
    <scope>NUCLEOTIDE SEQUENCE</scope>
    <source>
        <strain evidence="2">F156N33</strain>
    </source>
</reference>
<gene>
    <name evidence="2" type="ORF">KAF25_010041</name>
</gene>
<comment type="caution">
    <text evidence="2">The sequence shown here is derived from an EMBL/GenBank/DDBJ whole genome shotgun (WGS) entry which is preliminary data.</text>
</comment>
<feature type="compositionally biased region" description="Basic residues" evidence="1">
    <location>
        <begin position="171"/>
        <end position="185"/>
    </location>
</feature>
<feature type="compositionally biased region" description="Basic and acidic residues" evidence="1">
    <location>
        <begin position="1"/>
        <end position="12"/>
    </location>
</feature>